<keyword evidence="4 13" id="KW-0963">Cytoplasm</keyword>
<dbReference type="PANTHER" id="PTHR30307">
    <property type="entry name" value="S-ADENOSYLMETHIONINE:TRNA RIBOSYLTRANSFERASE-ISOMERASE"/>
    <property type="match status" value="1"/>
</dbReference>
<keyword evidence="14" id="KW-0413">Isomerase</keyword>
<dbReference type="EC" id="2.4.99.17" evidence="10 13"/>
<dbReference type="OrthoDB" id="9805933at2"/>
<dbReference type="InterPro" id="IPR003699">
    <property type="entry name" value="QueA"/>
</dbReference>
<organism evidence="14 15">
    <name type="scientific">Candidatus Methylomirabilis limnetica</name>
    <dbReference type="NCBI Taxonomy" id="2033718"/>
    <lineage>
        <taxon>Bacteria</taxon>
        <taxon>Candidatus Methylomirabilota</taxon>
        <taxon>Candidatus Methylomirabilia</taxon>
        <taxon>Candidatus Methylomirabilales</taxon>
        <taxon>Candidatus Methylomirabilaceae</taxon>
        <taxon>Candidatus Methylomirabilis</taxon>
    </lineage>
</organism>
<dbReference type="Gene3D" id="2.40.10.240">
    <property type="entry name" value="QueA-like"/>
    <property type="match status" value="1"/>
</dbReference>
<keyword evidence="7 13" id="KW-0671">Queuosine biosynthesis</keyword>
<protein>
    <recommendedName>
        <fullName evidence="11 13">S-adenosylmethionine:tRNA ribosyltransferase-isomerase</fullName>
        <ecNumber evidence="10 13">2.4.99.17</ecNumber>
    </recommendedName>
    <alternativeName>
        <fullName evidence="12 13">Queuosine biosynthesis protein QueA</fullName>
    </alternativeName>
</protein>
<keyword evidence="6 13" id="KW-0949">S-adenosyl-L-methionine</keyword>
<evidence type="ECO:0000256" key="8">
    <source>
        <dbReference type="ARBA" id="ARBA00052751"/>
    </source>
</evidence>
<name>A0A2T4TUS9_9BACT</name>
<comment type="function">
    <text evidence="13">Transfers and isomerizes the ribose moiety from AdoMet to the 7-aminomethyl group of 7-deazaguanine (preQ1-tRNA) to give epoxyqueuosine (oQ-tRNA).</text>
</comment>
<dbReference type="EMBL" id="NVQC01000040">
    <property type="protein sequence ID" value="PTL34872.1"/>
    <property type="molecule type" value="Genomic_DNA"/>
</dbReference>
<gene>
    <name evidence="13" type="primary">queA</name>
    <name evidence="14" type="ORF">CLG94_12750</name>
</gene>
<dbReference type="AlphaFoldDB" id="A0A2T4TUS9"/>
<keyword evidence="5 13" id="KW-0808">Transferase</keyword>
<accession>A0A2T4TUS9</accession>
<dbReference type="InterPro" id="IPR042119">
    <property type="entry name" value="QueA_dom2"/>
</dbReference>
<comment type="pathway">
    <text evidence="2 13">tRNA modification; tRNA-queuosine biosynthesis.</text>
</comment>
<evidence type="ECO:0000256" key="2">
    <source>
        <dbReference type="ARBA" id="ARBA00004691"/>
    </source>
</evidence>
<dbReference type="InterPro" id="IPR042118">
    <property type="entry name" value="QueA_dom1"/>
</dbReference>
<reference evidence="15" key="2">
    <citation type="journal article" date="2018" name="Environ. Microbiol.">
        <title>Bloom of a denitrifying methanotroph, 'Candidatus Methylomirabilis limnetica', in a deep stratified lake.</title>
        <authorList>
            <person name="Graf J.S."/>
            <person name="Mayr M.J."/>
            <person name="Marchant H.K."/>
            <person name="Tienken D."/>
            <person name="Hach P.F."/>
            <person name="Brand A."/>
            <person name="Schubert C.J."/>
            <person name="Kuypers M.M."/>
            <person name="Milucka J."/>
        </authorList>
    </citation>
    <scope>NUCLEOTIDE SEQUENCE [LARGE SCALE GENOMIC DNA]</scope>
    <source>
        <strain evidence="15">Zug</strain>
    </source>
</reference>
<dbReference type="InterPro" id="IPR036100">
    <property type="entry name" value="QueA_sf"/>
</dbReference>
<comment type="catalytic activity">
    <reaction evidence="8 13">
        <text>7-aminomethyl-7-carbaguanosine(34) in tRNA + S-adenosyl-L-methionine = epoxyqueuosine(34) in tRNA + adenine + L-methionine + 2 H(+)</text>
        <dbReference type="Rhea" id="RHEA:32155"/>
        <dbReference type="Rhea" id="RHEA-COMP:10342"/>
        <dbReference type="Rhea" id="RHEA-COMP:18582"/>
        <dbReference type="ChEBI" id="CHEBI:15378"/>
        <dbReference type="ChEBI" id="CHEBI:16708"/>
        <dbReference type="ChEBI" id="CHEBI:57844"/>
        <dbReference type="ChEBI" id="CHEBI:59789"/>
        <dbReference type="ChEBI" id="CHEBI:82833"/>
        <dbReference type="ChEBI" id="CHEBI:194443"/>
        <dbReference type="EC" id="2.4.99.17"/>
    </reaction>
</comment>
<reference evidence="14 15" key="1">
    <citation type="submission" date="2017-09" db="EMBL/GenBank/DDBJ databases">
        <title>Bloom of a denitrifying methanotroph, Candidatus Methylomirabilis limnetica, in a deep stratified lake.</title>
        <authorList>
            <person name="Graf J.S."/>
            <person name="Marchant H.K."/>
            <person name="Tienken D."/>
            <person name="Hach P.F."/>
            <person name="Brand A."/>
            <person name="Schubert C.J."/>
            <person name="Kuypers M.M."/>
            <person name="Milucka J."/>
        </authorList>
    </citation>
    <scope>NUCLEOTIDE SEQUENCE [LARGE SCALE GENOMIC DNA]</scope>
    <source>
        <strain evidence="14 15">Zug</strain>
    </source>
</reference>
<dbReference type="GO" id="GO:0051075">
    <property type="term" value="F:S-adenosylmethionine:tRNA ribosyltransferase-isomerase activity"/>
    <property type="evidence" value="ECO:0007669"/>
    <property type="project" value="UniProtKB-EC"/>
</dbReference>
<evidence type="ECO:0000256" key="7">
    <source>
        <dbReference type="ARBA" id="ARBA00022785"/>
    </source>
</evidence>
<evidence type="ECO:0000256" key="13">
    <source>
        <dbReference type="HAMAP-Rule" id="MF_00113"/>
    </source>
</evidence>
<dbReference type="Pfam" id="PF02547">
    <property type="entry name" value="Queuosine_synth"/>
    <property type="match status" value="1"/>
</dbReference>
<comment type="subcellular location">
    <subcellularLocation>
        <location evidence="1 13">Cytoplasm</location>
    </subcellularLocation>
</comment>
<evidence type="ECO:0000256" key="11">
    <source>
        <dbReference type="ARBA" id="ARBA00069325"/>
    </source>
</evidence>
<evidence type="ECO:0000313" key="15">
    <source>
        <dbReference type="Proteomes" id="UP000241436"/>
    </source>
</evidence>
<comment type="subunit">
    <text evidence="3 13">Monomer.</text>
</comment>
<dbReference type="FunFam" id="3.40.1780.10:FF:000001">
    <property type="entry name" value="S-adenosylmethionine:tRNA ribosyltransferase-isomerase"/>
    <property type="match status" value="1"/>
</dbReference>
<evidence type="ECO:0000256" key="12">
    <source>
        <dbReference type="ARBA" id="ARBA00076160"/>
    </source>
</evidence>
<dbReference type="GO" id="GO:0008616">
    <property type="term" value="P:tRNA queuosine(34) biosynthetic process"/>
    <property type="evidence" value="ECO:0007669"/>
    <property type="project" value="UniProtKB-UniRule"/>
</dbReference>
<keyword evidence="15" id="KW-1185">Reference proteome</keyword>
<sequence length="375" mass="41907">MRTADFDYILPPDLIAQAPAPERDRSRLLVLDRNTGVLQHRIFRDLPEYLLPGDLLVVNEAKVIPARLFGRSERRHLIEVLLLCEVEADPDLKRAGTSCWEALVKPSRQVRTGDRLALADETITAEVIEKRGEGRHLLKLAYDGKLADLLWQFGQMPVPPYIKRQRSAISSQQSAKDDLTSPYPIPYPLDPVLLDRERYQTVYAKHEGAIAAPTAGLHFTPELIETLTRQGVAVAPITLYVGPGTFRPIRVEEVSAHQMESERYIVPEQTALAVKAAKREGRRVIAVGTTTVRALEHAAVDGDVRSGAGATDLFIYPGYRYRCIDALITNFHLPRSTLFMLVSAFAGRDAVLAAYCEAIALRYRFYSYGDAMLIV</sequence>
<evidence type="ECO:0000256" key="5">
    <source>
        <dbReference type="ARBA" id="ARBA00022679"/>
    </source>
</evidence>
<dbReference type="PANTHER" id="PTHR30307:SF0">
    <property type="entry name" value="S-ADENOSYLMETHIONINE:TRNA RIBOSYLTRANSFERASE-ISOMERASE"/>
    <property type="match status" value="1"/>
</dbReference>
<dbReference type="Proteomes" id="UP000241436">
    <property type="component" value="Unassembled WGS sequence"/>
</dbReference>
<dbReference type="UniPathway" id="UPA00392"/>
<evidence type="ECO:0000256" key="3">
    <source>
        <dbReference type="ARBA" id="ARBA00011245"/>
    </source>
</evidence>
<dbReference type="GO" id="GO:0005737">
    <property type="term" value="C:cytoplasm"/>
    <property type="evidence" value="ECO:0007669"/>
    <property type="project" value="UniProtKB-SubCell"/>
</dbReference>
<comment type="similarity">
    <text evidence="9 13">Belongs to the QueA family.</text>
</comment>
<dbReference type="SUPFAM" id="SSF111337">
    <property type="entry name" value="QueA-like"/>
    <property type="match status" value="1"/>
</dbReference>
<comment type="caution">
    <text evidence="14">The sequence shown here is derived from an EMBL/GenBank/DDBJ whole genome shotgun (WGS) entry which is preliminary data.</text>
</comment>
<dbReference type="FunFam" id="2.40.10.240:FF:000002">
    <property type="entry name" value="S-adenosylmethionine:tRNA ribosyltransferase-isomerase"/>
    <property type="match status" value="1"/>
</dbReference>
<dbReference type="HAMAP" id="MF_00113">
    <property type="entry name" value="QueA"/>
    <property type="match status" value="1"/>
</dbReference>
<evidence type="ECO:0000256" key="6">
    <source>
        <dbReference type="ARBA" id="ARBA00022691"/>
    </source>
</evidence>
<evidence type="ECO:0000313" key="14">
    <source>
        <dbReference type="EMBL" id="PTL34872.1"/>
    </source>
</evidence>
<evidence type="ECO:0000256" key="1">
    <source>
        <dbReference type="ARBA" id="ARBA00004496"/>
    </source>
</evidence>
<evidence type="ECO:0000256" key="9">
    <source>
        <dbReference type="ARBA" id="ARBA00061210"/>
    </source>
</evidence>
<evidence type="ECO:0000256" key="4">
    <source>
        <dbReference type="ARBA" id="ARBA00022490"/>
    </source>
</evidence>
<evidence type="ECO:0000256" key="10">
    <source>
        <dbReference type="ARBA" id="ARBA00066503"/>
    </source>
</evidence>
<proteinExistence type="inferred from homology"/>
<dbReference type="Gene3D" id="3.40.1780.10">
    <property type="entry name" value="QueA-like"/>
    <property type="match status" value="1"/>
</dbReference>